<feature type="compositionally biased region" description="Low complexity" evidence="1">
    <location>
        <begin position="174"/>
        <end position="183"/>
    </location>
</feature>
<dbReference type="AlphaFoldDB" id="A0A518GY58"/>
<dbReference type="PROSITE" id="PS50006">
    <property type="entry name" value="FHA_DOMAIN"/>
    <property type="match status" value="1"/>
</dbReference>
<accession>A0A518GY58</accession>
<dbReference type="Pfam" id="PF00498">
    <property type="entry name" value="FHA"/>
    <property type="match status" value="1"/>
</dbReference>
<evidence type="ECO:0000313" key="4">
    <source>
        <dbReference type="Proteomes" id="UP000317835"/>
    </source>
</evidence>
<dbReference type="KEGG" id="tpla:ElP_13880"/>
<reference evidence="3 4" key="1">
    <citation type="submission" date="2019-02" db="EMBL/GenBank/DDBJ databases">
        <title>Deep-cultivation of Planctomycetes and their phenomic and genomic characterization uncovers novel biology.</title>
        <authorList>
            <person name="Wiegand S."/>
            <person name="Jogler M."/>
            <person name="Boedeker C."/>
            <person name="Pinto D."/>
            <person name="Vollmers J."/>
            <person name="Rivas-Marin E."/>
            <person name="Kohn T."/>
            <person name="Peeters S.H."/>
            <person name="Heuer A."/>
            <person name="Rast P."/>
            <person name="Oberbeckmann S."/>
            <person name="Bunk B."/>
            <person name="Jeske O."/>
            <person name="Meyerdierks A."/>
            <person name="Storesund J.E."/>
            <person name="Kallscheuer N."/>
            <person name="Luecker S."/>
            <person name="Lage O.M."/>
            <person name="Pohl T."/>
            <person name="Merkel B.J."/>
            <person name="Hornburger P."/>
            <person name="Mueller R.-W."/>
            <person name="Bruemmer F."/>
            <person name="Labrenz M."/>
            <person name="Spormann A.M."/>
            <person name="Op den Camp H."/>
            <person name="Overmann J."/>
            <person name="Amann R."/>
            <person name="Jetten M.S.M."/>
            <person name="Mascher T."/>
            <person name="Medema M.H."/>
            <person name="Devos D.P."/>
            <person name="Kaster A.-K."/>
            <person name="Ovreas L."/>
            <person name="Rohde M."/>
            <person name="Galperin M.Y."/>
            <person name="Jogler C."/>
        </authorList>
    </citation>
    <scope>NUCLEOTIDE SEQUENCE [LARGE SCALE GENOMIC DNA]</scope>
    <source>
        <strain evidence="3 4">ElP</strain>
    </source>
</reference>
<dbReference type="Gene3D" id="2.60.200.20">
    <property type="match status" value="1"/>
</dbReference>
<evidence type="ECO:0000256" key="1">
    <source>
        <dbReference type="SAM" id="MobiDB-lite"/>
    </source>
</evidence>
<organism evidence="3 4">
    <name type="scientific">Tautonia plasticadhaerens</name>
    <dbReference type="NCBI Taxonomy" id="2527974"/>
    <lineage>
        <taxon>Bacteria</taxon>
        <taxon>Pseudomonadati</taxon>
        <taxon>Planctomycetota</taxon>
        <taxon>Planctomycetia</taxon>
        <taxon>Isosphaerales</taxon>
        <taxon>Isosphaeraceae</taxon>
        <taxon>Tautonia</taxon>
    </lineage>
</organism>
<dbReference type="CDD" id="cd00060">
    <property type="entry name" value="FHA"/>
    <property type="match status" value="1"/>
</dbReference>
<dbReference type="SMART" id="SM00240">
    <property type="entry name" value="FHA"/>
    <property type="match status" value="1"/>
</dbReference>
<dbReference type="RefSeq" id="WP_145267877.1">
    <property type="nucleotide sequence ID" value="NZ_CP036426.1"/>
</dbReference>
<dbReference type="InterPro" id="IPR000253">
    <property type="entry name" value="FHA_dom"/>
</dbReference>
<protein>
    <submittedName>
        <fullName evidence="3">FHA domain protein</fullName>
    </submittedName>
</protein>
<keyword evidence="4" id="KW-1185">Reference proteome</keyword>
<proteinExistence type="predicted"/>
<feature type="region of interest" description="Disordered" evidence="1">
    <location>
        <begin position="133"/>
        <end position="202"/>
    </location>
</feature>
<sequence>MQEGTLLGTMKPVGGGDPIPLKKKEVAIGRRPSSDIRLDFENVSGRHCVLSFINGTWHVRDLGSTNGTKINGQKLSRVQSIMPDDELAIASHLFHIDYEPAAPLVDSQQLLEEEEAIRSGEARKPTSLMELAGFTDDSRPRPPAAPRASKPRPEPGPPDGPGVQGPEAEPVGDDPPLAAPPAQDQDDDFFKLIEDEVRNKRG</sequence>
<name>A0A518GY58_9BACT</name>
<gene>
    <name evidence="3" type="ORF">ElP_13880</name>
</gene>
<dbReference type="Proteomes" id="UP000317835">
    <property type="component" value="Chromosome"/>
</dbReference>
<dbReference type="InterPro" id="IPR050923">
    <property type="entry name" value="Cell_Proc_Reg/RNA_Proc"/>
</dbReference>
<evidence type="ECO:0000313" key="3">
    <source>
        <dbReference type="EMBL" id="QDV33515.1"/>
    </source>
</evidence>
<dbReference type="InterPro" id="IPR008984">
    <property type="entry name" value="SMAD_FHA_dom_sf"/>
</dbReference>
<dbReference type="PANTHER" id="PTHR23308">
    <property type="entry name" value="NUCLEAR INHIBITOR OF PROTEIN PHOSPHATASE-1"/>
    <property type="match status" value="1"/>
</dbReference>
<evidence type="ECO:0000259" key="2">
    <source>
        <dbReference type="PROSITE" id="PS50006"/>
    </source>
</evidence>
<dbReference type="SUPFAM" id="SSF49879">
    <property type="entry name" value="SMAD/FHA domain"/>
    <property type="match status" value="1"/>
</dbReference>
<feature type="domain" description="FHA" evidence="2">
    <location>
        <begin position="26"/>
        <end position="75"/>
    </location>
</feature>
<feature type="compositionally biased region" description="Basic and acidic residues" evidence="1">
    <location>
        <begin position="188"/>
        <end position="202"/>
    </location>
</feature>
<dbReference type="EMBL" id="CP036426">
    <property type="protein sequence ID" value="QDV33515.1"/>
    <property type="molecule type" value="Genomic_DNA"/>
</dbReference>
<dbReference type="OrthoDB" id="151099at2"/>